<evidence type="ECO:0000313" key="3">
    <source>
        <dbReference type="Proteomes" id="UP001238523"/>
    </source>
</evidence>
<dbReference type="Gene3D" id="3.40.50.150">
    <property type="entry name" value="Vaccinia Virus protein VP39"/>
    <property type="match status" value="1"/>
</dbReference>
<organism evidence="2 3">
    <name type="scientific">Aequorivita marisscotiae</name>
    <dbReference type="NCBI Taxonomy" id="3040348"/>
    <lineage>
        <taxon>Bacteria</taxon>
        <taxon>Pseudomonadati</taxon>
        <taxon>Bacteroidota</taxon>
        <taxon>Flavobacteriia</taxon>
        <taxon>Flavobacteriales</taxon>
        <taxon>Flavobacteriaceae</taxon>
        <taxon>Aequorivita</taxon>
    </lineage>
</organism>
<keyword evidence="2" id="KW-0808">Transferase</keyword>
<dbReference type="Proteomes" id="UP001238523">
    <property type="component" value="Chromosome"/>
</dbReference>
<dbReference type="PANTHER" id="PTHR34203">
    <property type="entry name" value="METHYLTRANSFERASE, FKBM FAMILY PROTEIN"/>
    <property type="match status" value="1"/>
</dbReference>
<name>A0ABY8KTG2_9FLAO</name>
<dbReference type="NCBIfam" id="TIGR01444">
    <property type="entry name" value="fkbM_fam"/>
    <property type="match status" value="1"/>
</dbReference>
<dbReference type="GO" id="GO:0008168">
    <property type="term" value="F:methyltransferase activity"/>
    <property type="evidence" value="ECO:0007669"/>
    <property type="project" value="UniProtKB-KW"/>
</dbReference>
<dbReference type="GO" id="GO:0032259">
    <property type="term" value="P:methylation"/>
    <property type="evidence" value="ECO:0007669"/>
    <property type="project" value="UniProtKB-KW"/>
</dbReference>
<keyword evidence="2" id="KW-0489">Methyltransferase</keyword>
<dbReference type="InterPro" id="IPR029063">
    <property type="entry name" value="SAM-dependent_MTases_sf"/>
</dbReference>
<dbReference type="InterPro" id="IPR052514">
    <property type="entry name" value="SAM-dependent_MTase"/>
</dbReference>
<dbReference type="PANTHER" id="PTHR34203:SF15">
    <property type="entry name" value="SLL1173 PROTEIN"/>
    <property type="match status" value="1"/>
</dbReference>
<sequence>MKKIIDRLRLRYAMINKHPLTKSSPYKAMYRYIYFNISQIFLKKPRLFNWINDLKFYAEKGDAGLVGNIYYKLMDYEDSMFLIHHLKKNDLFIDVGANLGHYTLLASGVCNANVFAIEPIKSALKKLINNVEINDLSNKVKIFNCGISDKNEVLNFTTNRTTMNSVSLTEDENTIKIDVKTLDELLKNENPTFIKIDVEGYEYKVLKGALNTLNKASLKYLLVEFNNSGEKFNLKDEDVFNLIMSYNFVPVQYNVDLKLINVINSYNKDKFNTLFIRKSAL</sequence>
<protein>
    <submittedName>
        <fullName evidence="2">FkbM family methyltransferase</fullName>
    </submittedName>
</protein>
<dbReference type="RefSeq" id="WP_279448803.1">
    <property type="nucleotide sequence ID" value="NZ_CP122379.1"/>
</dbReference>
<gene>
    <name evidence="2" type="ORF">QCQ61_00755</name>
</gene>
<evidence type="ECO:0000313" key="2">
    <source>
        <dbReference type="EMBL" id="WGF92733.1"/>
    </source>
</evidence>
<dbReference type="EMBL" id="CP122379">
    <property type="protein sequence ID" value="WGF92733.1"/>
    <property type="molecule type" value="Genomic_DNA"/>
</dbReference>
<dbReference type="Pfam" id="PF05050">
    <property type="entry name" value="Methyltransf_21"/>
    <property type="match status" value="1"/>
</dbReference>
<feature type="domain" description="Methyltransferase FkbM" evidence="1">
    <location>
        <begin position="94"/>
        <end position="247"/>
    </location>
</feature>
<reference evidence="2 3" key="1">
    <citation type="submission" date="2023-04" db="EMBL/GenBank/DDBJ databases">
        <title>Taxonomic identification of the Arctic strain Aequorivita sp. nov. and transcriptomic analysis in response to temperature stress.</title>
        <authorList>
            <person name="Liu W."/>
            <person name="Cong B."/>
            <person name="Lin J."/>
        </authorList>
    </citation>
    <scope>NUCLEOTIDE SEQUENCE [LARGE SCALE GENOMIC DNA]</scope>
    <source>
        <strain evidence="2 3">Ant34-E75</strain>
    </source>
</reference>
<dbReference type="SUPFAM" id="SSF53335">
    <property type="entry name" value="S-adenosyl-L-methionine-dependent methyltransferases"/>
    <property type="match status" value="1"/>
</dbReference>
<evidence type="ECO:0000259" key="1">
    <source>
        <dbReference type="Pfam" id="PF05050"/>
    </source>
</evidence>
<keyword evidence="3" id="KW-1185">Reference proteome</keyword>
<proteinExistence type="predicted"/>
<dbReference type="InterPro" id="IPR006342">
    <property type="entry name" value="FkbM_mtfrase"/>
</dbReference>
<accession>A0ABY8KTG2</accession>